<dbReference type="SUPFAM" id="SSF47396">
    <property type="entry name" value="Transcription factor IIA (TFIIA), alpha-helical domain"/>
    <property type="match status" value="1"/>
</dbReference>
<sequence length="448" mass="49583">MLTNTGPVAKLYLSIIDDVIENMRELFLDEGLEDRVLDDLRHLWESKMMQSKAMEDFRKNNINSSNFVLQLPANYSHADQELTASVVIPASQNIHGFPVKNNSDALATFSLPAGIAYPVQIPAGVTLQTASGQLYKVNVPVVVTQAPVGQQPPHKITKWREASAPPSAAIPPTTFNPQEAEPSAVPATCVTQPQQAKSSLHPSQEARTPLQPRFLLVTPHSFRRVTIHSPSQFPVLDFQIHTEDELTEKARLKTRDIDDILKEVIEEEREKAERARNLASAKSDQCEAALGLDLDYSYREISDIVQLDGPADSSDIEEEEGGPLEENDFLGIINAEAIKALQEGDGSSDGDSISSSSDSAVADELANVEEEDPLNSGDDVIEQDIPDLFDTDNVIVCQYDKIHRSKNRWKFHLKDGVMCYGGRDYVFSKAVGEAEWSYSQLHKNKEGM</sequence>
<dbReference type="Gene3D" id="1.10.287.100">
    <property type="match status" value="1"/>
</dbReference>
<dbReference type="Proteomes" id="UP001187415">
    <property type="component" value="Unassembled WGS sequence"/>
</dbReference>
<evidence type="ECO:0000256" key="5">
    <source>
        <dbReference type="ARBA" id="ARBA00023242"/>
    </source>
</evidence>
<dbReference type="Gene3D" id="2.30.18.10">
    <property type="entry name" value="Transcription factor IIA (TFIIA), beta-barrel domain"/>
    <property type="match status" value="1"/>
</dbReference>
<keyword evidence="5" id="KW-0539">Nucleus</keyword>
<evidence type="ECO:0000256" key="4">
    <source>
        <dbReference type="ARBA" id="ARBA00023163"/>
    </source>
</evidence>
<proteinExistence type="inferred from homology"/>
<dbReference type="SUPFAM" id="SSF50784">
    <property type="entry name" value="Transcription factor IIA (TFIIA), beta-barrel domain"/>
    <property type="match status" value="1"/>
</dbReference>
<protein>
    <recommendedName>
        <fullName evidence="9">General transcription factor IIA, 1-like</fullName>
    </recommendedName>
</protein>
<keyword evidence="8" id="KW-1185">Reference proteome</keyword>
<feature type="compositionally biased region" description="Low complexity" evidence="6">
    <location>
        <begin position="349"/>
        <end position="359"/>
    </location>
</feature>
<dbReference type="EMBL" id="JAUPFM010000017">
    <property type="protein sequence ID" value="KAK2824166.1"/>
    <property type="molecule type" value="Genomic_DNA"/>
</dbReference>
<feature type="compositionally biased region" description="Acidic residues" evidence="6">
    <location>
        <begin position="366"/>
        <end position="381"/>
    </location>
</feature>
<feature type="compositionally biased region" description="Low complexity" evidence="6">
    <location>
        <begin position="162"/>
        <end position="172"/>
    </location>
</feature>
<dbReference type="PANTHER" id="PTHR12694:SF9">
    <property type="entry name" value="TFIIA-ALPHA AND BETA-LIKE FACTOR"/>
    <property type="match status" value="1"/>
</dbReference>
<evidence type="ECO:0008006" key="9">
    <source>
        <dbReference type="Google" id="ProtNLM"/>
    </source>
</evidence>
<dbReference type="Pfam" id="PF03153">
    <property type="entry name" value="TFIIA"/>
    <property type="match status" value="1"/>
</dbReference>
<organism evidence="7 8">
    <name type="scientific">Channa striata</name>
    <name type="common">Snakehead murrel</name>
    <name type="synonym">Ophicephalus striatus</name>
    <dbReference type="NCBI Taxonomy" id="64152"/>
    <lineage>
        <taxon>Eukaryota</taxon>
        <taxon>Metazoa</taxon>
        <taxon>Chordata</taxon>
        <taxon>Craniata</taxon>
        <taxon>Vertebrata</taxon>
        <taxon>Euteleostomi</taxon>
        <taxon>Actinopterygii</taxon>
        <taxon>Neopterygii</taxon>
        <taxon>Teleostei</taxon>
        <taxon>Neoteleostei</taxon>
        <taxon>Acanthomorphata</taxon>
        <taxon>Anabantaria</taxon>
        <taxon>Anabantiformes</taxon>
        <taxon>Channoidei</taxon>
        <taxon>Channidae</taxon>
        <taxon>Channa</taxon>
    </lineage>
</organism>
<dbReference type="AlphaFoldDB" id="A0AA88RYM6"/>
<dbReference type="FunFam" id="2.30.18.10:FF:000002">
    <property type="entry name" value="Transcription initiation factor IIA subunit 1"/>
    <property type="match status" value="1"/>
</dbReference>
<comment type="similarity">
    <text evidence="2">Belongs to the TFIIA subunit 1 family.</text>
</comment>
<name>A0AA88RYM6_CHASR</name>
<evidence type="ECO:0000256" key="3">
    <source>
        <dbReference type="ARBA" id="ARBA00023015"/>
    </source>
</evidence>
<gene>
    <name evidence="7" type="ORF">Q5P01_021341</name>
</gene>
<evidence type="ECO:0000313" key="8">
    <source>
        <dbReference type="Proteomes" id="UP001187415"/>
    </source>
</evidence>
<keyword evidence="4" id="KW-0804">Transcription</keyword>
<feature type="region of interest" description="Disordered" evidence="6">
    <location>
        <begin position="150"/>
        <end position="207"/>
    </location>
</feature>
<dbReference type="SMART" id="SM01371">
    <property type="entry name" value="TFIIA"/>
    <property type="match status" value="1"/>
</dbReference>
<evidence type="ECO:0000256" key="2">
    <source>
        <dbReference type="ARBA" id="ARBA00010059"/>
    </source>
</evidence>
<dbReference type="CDD" id="cd07976">
    <property type="entry name" value="TFIIA_alpha_beta_like"/>
    <property type="match status" value="2"/>
</dbReference>
<comment type="caution">
    <text evidence="7">The sequence shown here is derived from an EMBL/GenBank/DDBJ whole genome shotgun (WGS) entry which is preliminary data.</text>
</comment>
<keyword evidence="3" id="KW-0805">Transcription regulation</keyword>
<reference evidence="7" key="1">
    <citation type="submission" date="2023-07" db="EMBL/GenBank/DDBJ databases">
        <title>Chromosome-level Genome Assembly of Striped Snakehead (Channa striata).</title>
        <authorList>
            <person name="Liu H."/>
        </authorList>
    </citation>
    <scope>NUCLEOTIDE SEQUENCE</scope>
    <source>
        <strain evidence="7">Gz</strain>
        <tissue evidence="7">Muscle</tissue>
    </source>
</reference>
<feature type="region of interest" description="Disordered" evidence="6">
    <location>
        <begin position="343"/>
        <end position="381"/>
    </location>
</feature>
<evidence type="ECO:0000313" key="7">
    <source>
        <dbReference type="EMBL" id="KAK2824166.1"/>
    </source>
</evidence>
<dbReference type="PANTHER" id="PTHR12694">
    <property type="entry name" value="TRANSCRIPTION INITIATION FACTOR IIA SUBUNIT 1"/>
    <property type="match status" value="1"/>
</dbReference>
<comment type="subcellular location">
    <subcellularLocation>
        <location evidence="1">Nucleus</location>
    </subcellularLocation>
</comment>
<dbReference type="GO" id="GO:0006367">
    <property type="term" value="P:transcription initiation at RNA polymerase II promoter"/>
    <property type="evidence" value="ECO:0007669"/>
    <property type="project" value="InterPro"/>
</dbReference>
<dbReference type="InterPro" id="IPR004855">
    <property type="entry name" value="TFIIA_asu/bsu"/>
</dbReference>
<feature type="compositionally biased region" description="Polar residues" evidence="6">
    <location>
        <begin position="189"/>
        <end position="206"/>
    </location>
</feature>
<dbReference type="InterPro" id="IPR009088">
    <property type="entry name" value="TFIIA_b-brl"/>
</dbReference>
<accession>A0AA88RYM6</accession>
<dbReference type="FunFam" id="1.10.287.100:FF:000001">
    <property type="entry name" value="Transcription initiation factor IIA subunit"/>
    <property type="match status" value="1"/>
</dbReference>
<evidence type="ECO:0000256" key="1">
    <source>
        <dbReference type="ARBA" id="ARBA00004123"/>
    </source>
</evidence>
<evidence type="ECO:0000256" key="6">
    <source>
        <dbReference type="SAM" id="MobiDB-lite"/>
    </source>
</evidence>
<dbReference type="GO" id="GO:0005672">
    <property type="term" value="C:transcription factor TFIIA complex"/>
    <property type="evidence" value="ECO:0007669"/>
    <property type="project" value="InterPro"/>
</dbReference>